<feature type="region of interest" description="Disordered" evidence="2">
    <location>
        <begin position="31"/>
        <end position="60"/>
    </location>
</feature>
<proteinExistence type="predicted"/>
<evidence type="ECO:0000256" key="1">
    <source>
        <dbReference type="SAM" id="Coils"/>
    </source>
</evidence>
<evidence type="ECO:0000313" key="4">
    <source>
        <dbReference type="Proteomes" id="UP001628179"/>
    </source>
</evidence>
<reference evidence="3 4" key="1">
    <citation type="submission" date="2024-09" db="EMBL/GenBank/DDBJ databases">
        <title>Itraconazole resistance in Madurella fahalii resulting from another homologue of gene encoding cytochrome P450 14-alpha sterol demethylase (CYP51).</title>
        <authorList>
            <person name="Yoshioka I."/>
            <person name="Fahal A.H."/>
            <person name="Kaneko S."/>
            <person name="Yaguchi T."/>
        </authorList>
    </citation>
    <scope>NUCLEOTIDE SEQUENCE [LARGE SCALE GENOMIC DNA]</scope>
    <source>
        <strain evidence="3 4">IFM 68171</strain>
    </source>
</reference>
<dbReference type="EMBL" id="BAAFSV010000001">
    <property type="protein sequence ID" value="GAB1312184.1"/>
    <property type="molecule type" value="Genomic_DNA"/>
</dbReference>
<dbReference type="RefSeq" id="XP_070913917.1">
    <property type="nucleotide sequence ID" value="XM_071057816.1"/>
</dbReference>
<keyword evidence="1" id="KW-0175">Coiled coil</keyword>
<protein>
    <recommendedName>
        <fullName evidence="5">MYND-type domain-containing protein</fullName>
    </recommendedName>
</protein>
<comment type="caution">
    <text evidence="3">The sequence shown here is derived from an EMBL/GenBank/DDBJ whole genome shotgun (WGS) entry which is preliminary data.</text>
</comment>
<evidence type="ECO:0000256" key="2">
    <source>
        <dbReference type="SAM" id="MobiDB-lite"/>
    </source>
</evidence>
<name>A0ABQ0G356_9PEZI</name>
<organism evidence="3 4">
    <name type="scientific">Madurella fahalii</name>
    <dbReference type="NCBI Taxonomy" id="1157608"/>
    <lineage>
        <taxon>Eukaryota</taxon>
        <taxon>Fungi</taxon>
        <taxon>Dikarya</taxon>
        <taxon>Ascomycota</taxon>
        <taxon>Pezizomycotina</taxon>
        <taxon>Sordariomycetes</taxon>
        <taxon>Sordariomycetidae</taxon>
        <taxon>Sordariales</taxon>
        <taxon>Sordariales incertae sedis</taxon>
        <taxon>Madurella</taxon>
    </lineage>
</organism>
<gene>
    <name evidence="3" type="ORF">MFIFM68171_02394</name>
</gene>
<sequence>MTDLLLQSALAASKTKLLATEAAQIRSNCVAQHHHHNRHHQEEDNNNQDDSNNKSDKPDSLVSCPECYASLLEAVRSYYLASTSPEWFTPRRAFLAALDDMFAQAKEYQLAPSAIDARVREERGRWYAEQVRGRLMRLLAVVDFAGREAVAARLEELASPSPPPSGDPARLATEIAGVLEEAGLLEPASERGGEAGRGIAEMVLNASDEAARAAVLTDLLFAPPPPPPPPPPEGEADQQTYLDMLVDQGLTVEQVVDRIVEKRQQVAGTKGQIAALSQRLDELRRARAAYELQKRRRESLAQQRVPDEVYELPACVVCGAEPMTRDFFNCTVCAILAGRGVREQQTVFCSRKCEEKGHASHAETHTCSSASRCIQLRQKPQTEGDTHMQEPSPGPGGLVFCTECLTSLRQPTMWCSLACAGDDFQRHREEVHLPERKKLSLDVDDEGQLKYSDLPGDGSERRYRAKDIHALTTTLDDAVGEWEERNHVRLQTLG</sequence>
<dbReference type="GeneID" id="98173139"/>
<evidence type="ECO:0000313" key="3">
    <source>
        <dbReference type="EMBL" id="GAB1312184.1"/>
    </source>
</evidence>
<feature type="coiled-coil region" evidence="1">
    <location>
        <begin position="266"/>
        <end position="303"/>
    </location>
</feature>
<evidence type="ECO:0008006" key="5">
    <source>
        <dbReference type="Google" id="ProtNLM"/>
    </source>
</evidence>
<keyword evidence="4" id="KW-1185">Reference proteome</keyword>
<dbReference type="Proteomes" id="UP001628179">
    <property type="component" value="Unassembled WGS sequence"/>
</dbReference>
<accession>A0ABQ0G356</accession>